<reference evidence="2" key="1">
    <citation type="submission" date="2020-08" db="EMBL/GenBank/DDBJ databases">
        <title>Identification, in silico Characterization, and Expression Analysis of Tenebrio molitor Cecropin-2.</title>
        <authorList>
            <person name="Han Y.S."/>
            <person name="Jo Y.H."/>
            <person name="Lee Y.S."/>
        </authorList>
    </citation>
    <scope>NUCLEOTIDE SEQUENCE</scope>
</reference>
<dbReference type="EMBL" id="MT905403">
    <property type="protein sequence ID" value="QYK98080.1"/>
    <property type="molecule type" value="mRNA"/>
</dbReference>
<organism evidence="2">
    <name type="scientific">Tenebrio molitor</name>
    <name type="common">Yellow mealworm beetle</name>
    <dbReference type="NCBI Taxonomy" id="7067"/>
    <lineage>
        <taxon>Eukaryota</taxon>
        <taxon>Metazoa</taxon>
        <taxon>Ecdysozoa</taxon>
        <taxon>Arthropoda</taxon>
        <taxon>Hexapoda</taxon>
        <taxon>Insecta</taxon>
        <taxon>Pterygota</taxon>
        <taxon>Neoptera</taxon>
        <taxon>Endopterygota</taxon>
        <taxon>Coleoptera</taxon>
        <taxon>Polyphaga</taxon>
        <taxon>Cucujiformia</taxon>
        <taxon>Tenebrionidae</taxon>
        <taxon>Tenebrio</taxon>
    </lineage>
</organism>
<dbReference type="AlphaFoldDB" id="A0A8F9WKU5"/>
<evidence type="ECO:0000256" key="1">
    <source>
        <dbReference type="SAM" id="SignalP"/>
    </source>
</evidence>
<dbReference type="OrthoDB" id="6666303at2759"/>
<proteinExistence type="evidence at transcript level"/>
<name>A0A8F9WKU5_TENMO</name>
<accession>A0A8F9WKU5</accession>
<keyword evidence="1" id="KW-0732">Signal</keyword>
<feature type="chain" id="PRO_5034704910" evidence="1">
    <location>
        <begin position="20"/>
        <end position="96"/>
    </location>
</feature>
<sequence>MTTKLVIFVAVILFAQVLAAPKPFDWKQLGQRALNLGKQAVPVVQTGCHLLNGQPMPPQVYYVNVPYQYPGYPPRGNIPIQYSPPNVPGNGIEDLS</sequence>
<feature type="signal peptide" evidence="1">
    <location>
        <begin position="1"/>
        <end position="19"/>
    </location>
</feature>
<evidence type="ECO:0000313" key="2">
    <source>
        <dbReference type="EMBL" id="QYK98080.1"/>
    </source>
</evidence>
<protein>
    <submittedName>
        <fullName evidence="2">Cecropin2</fullName>
    </submittedName>
</protein>